<dbReference type="SUPFAM" id="SSF50978">
    <property type="entry name" value="WD40 repeat-like"/>
    <property type="match status" value="1"/>
</dbReference>
<evidence type="ECO:0000256" key="1">
    <source>
        <dbReference type="ARBA" id="ARBA00022574"/>
    </source>
</evidence>
<dbReference type="AlphaFoldDB" id="A0AAV9H2Y5"/>
<gene>
    <name evidence="3" type="ORF">QBC34DRAFT_374745</name>
</gene>
<reference evidence="3" key="2">
    <citation type="submission" date="2023-05" db="EMBL/GenBank/DDBJ databases">
        <authorList>
            <consortium name="Lawrence Berkeley National Laboratory"/>
            <person name="Steindorff A."/>
            <person name="Hensen N."/>
            <person name="Bonometti L."/>
            <person name="Westerberg I."/>
            <person name="Brannstrom I.O."/>
            <person name="Guillou S."/>
            <person name="Cros-Aarteil S."/>
            <person name="Calhoun S."/>
            <person name="Haridas S."/>
            <person name="Kuo A."/>
            <person name="Mondo S."/>
            <person name="Pangilinan J."/>
            <person name="Riley R."/>
            <person name="Labutti K."/>
            <person name="Andreopoulos B."/>
            <person name="Lipzen A."/>
            <person name="Chen C."/>
            <person name="Yanf M."/>
            <person name="Daum C."/>
            <person name="Ng V."/>
            <person name="Clum A."/>
            <person name="Ohm R."/>
            <person name="Martin F."/>
            <person name="Silar P."/>
            <person name="Natvig D."/>
            <person name="Lalanne C."/>
            <person name="Gautier V."/>
            <person name="Ament-Velasquez S.L."/>
            <person name="Kruys A."/>
            <person name="Hutchinson M.I."/>
            <person name="Powell A.J."/>
            <person name="Barry K."/>
            <person name="Miller A.N."/>
            <person name="Grigoriev I.V."/>
            <person name="Debuchy R."/>
            <person name="Gladieux P."/>
            <person name="Thoren M.H."/>
            <person name="Johannesson H."/>
        </authorList>
    </citation>
    <scope>NUCLEOTIDE SEQUENCE</scope>
    <source>
        <strain evidence="3">PSN243</strain>
    </source>
</reference>
<dbReference type="InterPro" id="IPR036322">
    <property type="entry name" value="WD40_repeat_dom_sf"/>
</dbReference>
<comment type="caution">
    <text evidence="3">The sequence shown here is derived from an EMBL/GenBank/DDBJ whole genome shotgun (WGS) entry which is preliminary data.</text>
</comment>
<evidence type="ECO:0000256" key="2">
    <source>
        <dbReference type="ARBA" id="ARBA00022737"/>
    </source>
</evidence>
<dbReference type="InterPro" id="IPR015943">
    <property type="entry name" value="WD40/YVTN_repeat-like_dom_sf"/>
</dbReference>
<organism evidence="3 4">
    <name type="scientific">Podospora aff. communis PSN243</name>
    <dbReference type="NCBI Taxonomy" id="3040156"/>
    <lineage>
        <taxon>Eukaryota</taxon>
        <taxon>Fungi</taxon>
        <taxon>Dikarya</taxon>
        <taxon>Ascomycota</taxon>
        <taxon>Pezizomycotina</taxon>
        <taxon>Sordariomycetes</taxon>
        <taxon>Sordariomycetidae</taxon>
        <taxon>Sordariales</taxon>
        <taxon>Podosporaceae</taxon>
        <taxon>Podospora</taxon>
    </lineage>
</organism>
<keyword evidence="2" id="KW-0677">Repeat</keyword>
<dbReference type="InterPro" id="IPR052254">
    <property type="entry name" value="CUL4-DDB1_E3_ligase_receptor"/>
</dbReference>
<accession>A0AAV9H2Y5</accession>
<dbReference type="PANTHER" id="PTHR44472:SF1">
    <property type="entry name" value="DDB1 AND CUL4 ASSOCIATED FACTOR 4"/>
    <property type="match status" value="1"/>
</dbReference>
<sequence>MIRDIPGYYYDEEKKKYFKIEQNRTAPGDAAWSAGSVKRRKVEEKAKEEEGRRVKGLRMRVRRWDEVRGSGGRAGTGRGVAAGVEAGSRSGFGVGEVVMGGLFEREMRREGGDVGVKAWVGGLKGKGEVGLWEGQTAEMVSEVWVGGGGMGKDGMGVVYGVLAGEELRSSYLPRDGDDMINFREAEGRYPWRVLRPKVESAAFPQISSLGYHEASGQMFVTSRMPTRYPGISYFKPRILESKAPLDSVDGDSVVELFKVSSPLLREVWVNTCAMAASASSDLVCIAGTSEGILQFRQGGDLSWLTPKPTFARLKKNELKPASVAARGGVFSLDFLPSNPASVILVGGRSWHMCLLDTRVPEDEWQSLRHESSVSHVKAVGPHQILAAGPKSAMAVYDVRWMSGTRGKSWGANGTTPVVEFPGYKNQAHLNTGLDVLLEPGFGAGVVAAAHDDGRVALYALRDGAGLKSPEVDALNYREGGRVVASLKFSTLPGDRHPSLFVGGAATIKKFSFGRGTEDDVEW</sequence>
<proteinExistence type="predicted"/>
<dbReference type="Proteomes" id="UP001321760">
    <property type="component" value="Unassembled WGS sequence"/>
</dbReference>
<keyword evidence="4" id="KW-1185">Reference proteome</keyword>
<dbReference type="GO" id="GO:0080008">
    <property type="term" value="C:Cul4-RING E3 ubiquitin ligase complex"/>
    <property type="evidence" value="ECO:0007669"/>
    <property type="project" value="TreeGrafter"/>
</dbReference>
<keyword evidence="1" id="KW-0853">WD repeat</keyword>
<dbReference type="PANTHER" id="PTHR44472">
    <property type="entry name" value="DDB1- AND CUL4-ASSOCIATED FACTOR 4-RELATED"/>
    <property type="match status" value="1"/>
</dbReference>
<dbReference type="EMBL" id="MU865915">
    <property type="protein sequence ID" value="KAK4454973.1"/>
    <property type="molecule type" value="Genomic_DNA"/>
</dbReference>
<protein>
    <submittedName>
        <fullName evidence="3">WD repeat-containing protein 21</fullName>
    </submittedName>
</protein>
<name>A0AAV9H2Y5_9PEZI</name>
<evidence type="ECO:0000313" key="4">
    <source>
        <dbReference type="Proteomes" id="UP001321760"/>
    </source>
</evidence>
<reference evidence="3" key="1">
    <citation type="journal article" date="2023" name="Mol. Phylogenet. Evol.">
        <title>Genome-scale phylogeny and comparative genomics of the fungal order Sordariales.</title>
        <authorList>
            <person name="Hensen N."/>
            <person name="Bonometti L."/>
            <person name="Westerberg I."/>
            <person name="Brannstrom I.O."/>
            <person name="Guillou S."/>
            <person name="Cros-Aarteil S."/>
            <person name="Calhoun S."/>
            <person name="Haridas S."/>
            <person name="Kuo A."/>
            <person name="Mondo S."/>
            <person name="Pangilinan J."/>
            <person name="Riley R."/>
            <person name="LaButti K."/>
            <person name="Andreopoulos B."/>
            <person name="Lipzen A."/>
            <person name="Chen C."/>
            <person name="Yan M."/>
            <person name="Daum C."/>
            <person name="Ng V."/>
            <person name="Clum A."/>
            <person name="Steindorff A."/>
            <person name="Ohm R.A."/>
            <person name="Martin F."/>
            <person name="Silar P."/>
            <person name="Natvig D.O."/>
            <person name="Lalanne C."/>
            <person name="Gautier V."/>
            <person name="Ament-Velasquez S.L."/>
            <person name="Kruys A."/>
            <person name="Hutchinson M.I."/>
            <person name="Powell A.J."/>
            <person name="Barry K."/>
            <person name="Miller A.N."/>
            <person name="Grigoriev I.V."/>
            <person name="Debuchy R."/>
            <person name="Gladieux P."/>
            <person name="Hiltunen Thoren M."/>
            <person name="Johannesson H."/>
        </authorList>
    </citation>
    <scope>NUCLEOTIDE SEQUENCE</scope>
    <source>
        <strain evidence="3">PSN243</strain>
    </source>
</reference>
<evidence type="ECO:0000313" key="3">
    <source>
        <dbReference type="EMBL" id="KAK4454973.1"/>
    </source>
</evidence>
<dbReference type="Gene3D" id="2.130.10.10">
    <property type="entry name" value="YVTN repeat-like/Quinoprotein amine dehydrogenase"/>
    <property type="match status" value="1"/>
</dbReference>